<feature type="region of interest" description="Disordered" evidence="1">
    <location>
        <begin position="115"/>
        <end position="134"/>
    </location>
</feature>
<feature type="compositionally biased region" description="Pro residues" evidence="1">
    <location>
        <begin position="119"/>
        <end position="129"/>
    </location>
</feature>
<keyword evidence="3" id="KW-1185">Reference proteome</keyword>
<gene>
    <name evidence="2" type="ORF">JMJ77_010509</name>
</gene>
<protein>
    <submittedName>
        <fullName evidence="2">Fungal specific transcription factor domain-containing protein</fullName>
    </submittedName>
</protein>
<accession>A0A9P7QT17</accession>
<proteinExistence type="predicted"/>
<evidence type="ECO:0000256" key="1">
    <source>
        <dbReference type="SAM" id="MobiDB-lite"/>
    </source>
</evidence>
<evidence type="ECO:0000313" key="2">
    <source>
        <dbReference type="EMBL" id="KAG7042410.1"/>
    </source>
</evidence>
<name>A0A9P7QT17_9PEZI</name>
<sequence>MDSCHRCRRPIRSIPPLFVVSIWPTQSWLLQPPVAHYPQTIDCRFAGYPASSSLRLGLSGKSEIRRRDKCRIRWTIPDSSPELGAFTNPPTQPSSEFGSAMARCKCKIGETSCLEPSPRHAPPPAPAPFHPTTSELACPGSTALPLSLPSRHSSPGQQPERNLKEGWPACVTLPGPRCLSSRWGPALSLDTLGLARPPSSAFSPLDSHFPLILHSFSSILPRTRLGPHLRNSIIVIYCTFPRIIPIVPGKPWLFTKT</sequence>
<evidence type="ECO:0000313" key="3">
    <source>
        <dbReference type="Proteomes" id="UP000699042"/>
    </source>
</evidence>
<organism evidence="2 3">
    <name type="scientific">Colletotrichum scovillei</name>
    <dbReference type="NCBI Taxonomy" id="1209932"/>
    <lineage>
        <taxon>Eukaryota</taxon>
        <taxon>Fungi</taxon>
        <taxon>Dikarya</taxon>
        <taxon>Ascomycota</taxon>
        <taxon>Pezizomycotina</taxon>
        <taxon>Sordariomycetes</taxon>
        <taxon>Hypocreomycetidae</taxon>
        <taxon>Glomerellales</taxon>
        <taxon>Glomerellaceae</taxon>
        <taxon>Colletotrichum</taxon>
        <taxon>Colletotrichum acutatum species complex</taxon>
    </lineage>
</organism>
<dbReference type="AlphaFoldDB" id="A0A9P7QT17"/>
<comment type="caution">
    <text evidence="2">The sequence shown here is derived from an EMBL/GenBank/DDBJ whole genome shotgun (WGS) entry which is preliminary data.</text>
</comment>
<reference evidence="2" key="1">
    <citation type="submission" date="2021-05" db="EMBL/GenBank/DDBJ databases">
        <title>Comparative genomics of three Colletotrichum scovillei strains and genetic complementation revealed genes involved fungal growth and virulence on chili pepper.</title>
        <authorList>
            <person name="Hsieh D.-K."/>
            <person name="Chuang S.-C."/>
            <person name="Chen C.-Y."/>
            <person name="Chao Y.-T."/>
            <person name="Lu M.-Y.J."/>
            <person name="Lee M.-H."/>
            <person name="Shih M.-C."/>
        </authorList>
    </citation>
    <scope>NUCLEOTIDE SEQUENCE</scope>
    <source>
        <strain evidence="2">Coll-153</strain>
    </source>
</reference>
<dbReference type="Proteomes" id="UP000699042">
    <property type="component" value="Unassembled WGS sequence"/>
</dbReference>
<dbReference type="EMBL" id="JAESDN010000013">
    <property type="protein sequence ID" value="KAG7042410.1"/>
    <property type="molecule type" value="Genomic_DNA"/>
</dbReference>